<evidence type="ECO:0000313" key="4">
    <source>
        <dbReference type="Proteomes" id="UP000517765"/>
    </source>
</evidence>
<dbReference type="Gene3D" id="1.25.10.10">
    <property type="entry name" value="Leucine-rich Repeat Variant"/>
    <property type="match status" value="1"/>
</dbReference>
<dbReference type="Proteomes" id="UP000517765">
    <property type="component" value="Unassembled WGS sequence"/>
</dbReference>
<evidence type="ECO:0000313" key="2">
    <source>
        <dbReference type="EMBL" id="MQS02031.1"/>
    </source>
</evidence>
<proteinExistence type="predicted"/>
<reference evidence="1" key="3">
    <citation type="journal article" name="Syst. Appl. Microbiol.">
        <title>Streptomyces alkaliterrae sp. nov., isolated from an alkaline soil, and emended descriptions of Streptomyces alkaliphilus, Streptomyces calidiresistens and Streptomyces durbertensis.</title>
        <authorList>
            <person name="Swiecimska M."/>
            <person name="Golinska P."/>
            <person name="Nouioui I."/>
            <person name="Wypij M."/>
            <person name="Rai M."/>
            <person name="Sangal V."/>
            <person name="Goodfellow M."/>
        </authorList>
    </citation>
    <scope>NUCLEOTIDE SEQUENCE</scope>
    <source>
        <strain evidence="1">OF8</strain>
    </source>
</reference>
<dbReference type="RefSeq" id="WP_143647496.1">
    <property type="nucleotide sequence ID" value="NZ_JABJXA010000347.1"/>
</dbReference>
<keyword evidence="3" id="KW-1185">Reference proteome</keyword>
<accession>A0A5P0YP22</accession>
<dbReference type="Proteomes" id="UP000320857">
    <property type="component" value="Unassembled WGS sequence"/>
</dbReference>
<sequence>MDTWAGEAAAERVAYGARLETVLDVDDPRRWLEFDIGVRTIGLYRAELLPTLAEIAGRPDLLCGPPGAPPRRGPSDRRLALALCHPDGRVREAALAPAAERPALLPLVAVRCADWAPVVRGRARRLMEAALSTLPPDRLALLAPHLLRLARRGRGEWGADLLRDTVRAENARRLPALLDADDRVVRRFAHRLAVADGRLPPVTLARTAAADRDVVVQRLCADAVPAHVGKGCPEEVIGPLLNARGAHARSAGVTALRRAGRPDRAEPFLVDRSALVRACARYVLRQHGDDPPSRYRAWCADAARLDLPPWAAVGLAECGRRTDAALLWPLVGHPDAAVRARAVTGLRLLDAADASRLWPLLADEAPAVAREAATALLPSALAVPMEWLSRCVGPERPVHTRKAACRLLLAAGGAERLRTLRALADDPDERIRARARSALRLRRV</sequence>
<dbReference type="AlphaFoldDB" id="A0A5P0YP22"/>
<dbReference type="EMBL" id="JABJXA010000347">
    <property type="protein sequence ID" value="MBB1262419.1"/>
    <property type="molecule type" value="Genomic_DNA"/>
</dbReference>
<evidence type="ECO:0000313" key="1">
    <source>
        <dbReference type="EMBL" id="MBB1262419.1"/>
    </source>
</evidence>
<gene>
    <name evidence="2" type="ORF">FNX44_009130</name>
    <name evidence="1" type="ORF">H3147_27005</name>
</gene>
<dbReference type="EMBL" id="VJYK02000068">
    <property type="protein sequence ID" value="MQS02031.1"/>
    <property type="molecule type" value="Genomic_DNA"/>
</dbReference>
<dbReference type="InterPro" id="IPR016024">
    <property type="entry name" value="ARM-type_fold"/>
</dbReference>
<dbReference type="SUPFAM" id="SSF48371">
    <property type="entry name" value="ARM repeat"/>
    <property type="match status" value="1"/>
</dbReference>
<organism evidence="2 3">
    <name type="scientific">Streptomyces alkaliterrae</name>
    <dbReference type="NCBI Taxonomy" id="2213162"/>
    <lineage>
        <taxon>Bacteria</taxon>
        <taxon>Bacillati</taxon>
        <taxon>Actinomycetota</taxon>
        <taxon>Actinomycetes</taxon>
        <taxon>Kitasatosporales</taxon>
        <taxon>Streptomycetaceae</taxon>
        <taxon>Streptomyces</taxon>
    </lineage>
</organism>
<reference evidence="2 3" key="1">
    <citation type="submission" date="2019-10" db="EMBL/GenBank/DDBJ databases">
        <title>Streptomyces sp. nov., a novel actinobacterium isolated from alkaline environment.</title>
        <authorList>
            <person name="Golinska P."/>
        </authorList>
    </citation>
    <scope>NUCLEOTIDE SEQUENCE [LARGE SCALE GENOMIC DNA]</scope>
    <source>
        <strain evidence="2 3">OF1</strain>
    </source>
</reference>
<reference evidence="4" key="2">
    <citation type="submission" date="2020-05" db="EMBL/GenBank/DDBJ databases">
        <title>Classification of alakaliphilic streptomycetes isolated from an alkaline soil next to Lonar Crater, India and a proposal for the recognition of Streptomyces alkaliterrae sp. nov.</title>
        <authorList>
            <person name="Golinska P."/>
        </authorList>
    </citation>
    <scope>NUCLEOTIDE SEQUENCE [LARGE SCALE GENOMIC DNA]</scope>
    <source>
        <strain evidence="4">OF8</strain>
    </source>
</reference>
<comment type="caution">
    <text evidence="2">The sequence shown here is derived from an EMBL/GenBank/DDBJ whole genome shotgun (WGS) entry which is preliminary data.</text>
</comment>
<dbReference type="OrthoDB" id="3374146at2"/>
<protein>
    <recommendedName>
        <fullName evidence="5">HEAT repeat domain-containing protein</fullName>
    </recommendedName>
</protein>
<name>A0A5P0YP22_9ACTN</name>
<evidence type="ECO:0000313" key="3">
    <source>
        <dbReference type="Proteomes" id="UP000320857"/>
    </source>
</evidence>
<dbReference type="InterPro" id="IPR011989">
    <property type="entry name" value="ARM-like"/>
</dbReference>
<evidence type="ECO:0008006" key="5">
    <source>
        <dbReference type="Google" id="ProtNLM"/>
    </source>
</evidence>